<keyword evidence="2" id="KW-1185">Reference proteome</keyword>
<accession>A0A0U3CYD2</accession>
<organism evidence="1 2">
    <name type="scientific">Methanobrevibacter millerae</name>
    <dbReference type="NCBI Taxonomy" id="230361"/>
    <lineage>
        <taxon>Archaea</taxon>
        <taxon>Methanobacteriati</taxon>
        <taxon>Methanobacteriota</taxon>
        <taxon>Methanomada group</taxon>
        <taxon>Methanobacteria</taxon>
        <taxon>Methanobacteriales</taxon>
        <taxon>Methanobacteriaceae</taxon>
        <taxon>Methanobrevibacter</taxon>
    </lineage>
</organism>
<name>A0A0U3CYD2_9EURY</name>
<dbReference type="EMBL" id="CP011266">
    <property type="protein sequence ID" value="ALT69316.1"/>
    <property type="molecule type" value="Genomic_DNA"/>
</dbReference>
<dbReference type="Gene3D" id="2.30.130.30">
    <property type="entry name" value="Hypothetical protein"/>
    <property type="match status" value="1"/>
</dbReference>
<protein>
    <submittedName>
        <fullName evidence="1">Phage-related protein</fullName>
    </submittedName>
</protein>
<reference evidence="1 2" key="1">
    <citation type="submission" date="2015-04" db="EMBL/GenBank/DDBJ databases">
        <title>The complete genome sequence of the rumen methanogen Methanobrevibacter millerae SM9.</title>
        <authorList>
            <person name="Leahy S.C."/>
            <person name="Kelly W.J."/>
            <person name="Pacheco D.M."/>
            <person name="Li D."/>
            <person name="Altermann E."/>
            <person name="Attwood G.T."/>
        </authorList>
    </citation>
    <scope>NUCLEOTIDE SEQUENCE [LARGE SCALE GENOMIC DNA]</scope>
    <source>
        <strain evidence="1 2">SM9</strain>
    </source>
</reference>
<evidence type="ECO:0000313" key="2">
    <source>
        <dbReference type="Proteomes" id="UP000067738"/>
    </source>
</evidence>
<dbReference type="KEGG" id="mmil:sm9_1547"/>
<evidence type="ECO:0000313" key="1">
    <source>
        <dbReference type="EMBL" id="ALT69316.1"/>
    </source>
</evidence>
<dbReference type="OrthoDB" id="84651at2157"/>
<sequence length="133" mass="15896">MNLLISIKPEFVKKILAYEKLYEFRKSIFKEDVDKIFIYSTYPVKKIVGYFEVNEIICESPQELWNSFSEVSGISKKDFFKYYANSNEGFAIKIDNLHIFEEYIDMSQYDDFRAPQSFCYVENNKCLRELLLV</sequence>
<dbReference type="AlphaFoldDB" id="A0A0U3CYD2"/>
<dbReference type="GeneID" id="26736490"/>
<dbReference type="RefSeq" id="WP_058739558.1">
    <property type="nucleotide sequence ID" value="NZ_CP011266.1"/>
</dbReference>
<dbReference type="Proteomes" id="UP000067738">
    <property type="component" value="Chromosome"/>
</dbReference>
<proteinExistence type="predicted"/>
<dbReference type="SUPFAM" id="SSF88697">
    <property type="entry name" value="PUA domain-like"/>
    <property type="match status" value="1"/>
</dbReference>
<gene>
    <name evidence="1" type="ORF">sm9_1547</name>
</gene>
<dbReference type="InterPro" id="IPR015947">
    <property type="entry name" value="PUA-like_sf"/>
</dbReference>
<dbReference type="PATRIC" id="fig|230361.4.peg.1603"/>